<evidence type="ECO:0000256" key="7">
    <source>
        <dbReference type="SAM" id="Phobius"/>
    </source>
</evidence>
<dbReference type="InterPro" id="IPR000175">
    <property type="entry name" value="Na/ntran_symport"/>
</dbReference>
<keyword evidence="5 7" id="KW-0472">Membrane</keyword>
<feature type="transmembrane region" description="Helical" evidence="7">
    <location>
        <begin position="39"/>
        <end position="59"/>
    </location>
</feature>
<dbReference type="PROSITE" id="PS50267">
    <property type="entry name" value="NA_NEUROTRAN_SYMP_3"/>
    <property type="match status" value="1"/>
</dbReference>
<dbReference type="Pfam" id="PF00209">
    <property type="entry name" value="SNF"/>
    <property type="match status" value="1"/>
</dbReference>
<comment type="caution">
    <text evidence="8">The sequence shown here is derived from an EMBL/GenBank/DDBJ whole genome shotgun (WGS) entry which is preliminary data.</text>
</comment>
<feature type="transmembrane region" description="Helical" evidence="7">
    <location>
        <begin position="434"/>
        <end position="456"/>
    </location>
</feature>
<dbReference type="InterPro" id="IPR047218">
    <property type="entry name" value="YocR/YhdH-like"/>
</dbReference>
<feature type="transmembrane region" description="Helical" evidence="7">
    <location>
        <begin position="395"/>
        <end position="413"/>
    </location>
</feature>
<feature type="transmembrane region" description="Helical" evidence="7">
    <location>
        <begin position="266"/>
        <end position="288"/>
    </location>
</feature>
<proteinExistence type="inferred from homology"/>
<keyword evidence="3 6" id="KW-0812">Transmembrane</keyword>
<keyword evidence="4 7" id="KW-1133">Transmembrane helix</keyword>
<keyword evidence="9" id="KW-1185">Reference proteome</keyword>
<dbReference type="PRINTS" id="PR00176">
    <property type="entry name" value="NANEUSMPORT"/>
</dbReference>
<dbReference type="EMBL" id="JAQHXR010000002">
    <property type="protein sequence ID" value="MDA3968793.1"/>
    <property type="molecule type" value="Genomic_DNA"/>
</dbReference>
<dbReference type="Proteomes" id="UP001210261">
    <property type="component" value="Unassembled WGS sequence"/>
</dbReference>
<comment type="similarity">
    <text evidence="6">Belongs to the sodium:neurotransmitter symporter (SNF) (TC 2.A.22) family.</text>
</comment>
<keyword evidence="6" id="KW-0769">Symport</keyword>
<name>A0ABT4VF49_9HELI</name>
<dbReference type="PANTHER" id="PTHR42948:SF1">
    <property type="entry name" value="TRANSPORTER"/>
    <property type="match status" value="1"/>
</dbReference>
<evidence type="ECO:0000256" key="3">
    <source>
        <dbReference type="ARBA" id="ARBA00022692"/>
    </source>
</evidence>
<reference evidence="8 9" key="1">
    <citation type="submission" date="2023-01" db="EMBL/GenBank/DDBJ databases">
        <title>Description of Helicobacter ibis sp. nov. isolated from faecal droppings of black-faced ibis (Theristicus melanopis).</title>
        <authorList>
            <person name="Lopez-Cantillo M."/>
            <person name="Vidal-Veuthey B."/>
            <person name="Mella A."/>
            <person name="De La Haba R."/>
            <person name="Collado L."/>
        </authorList>
    </citation>
    <scope>NUCLEOTIDE SEQUENCE [LARGE SCALE GENOMIC DNA]</scope>
    <source>
        <strain evidence="8 9">A82</strain>
    </source>
</reference>
<gene>
    <name evidence="8" type="ORF">PF021_03780</name>
</gene>
<comment type="subcellular location">
    <subcellularLocation>
        <location evidence="1">Membrane</location>
        <topology evidence="1">Multi-pass membrane protein</topology>
    </subcellularLocation>
</comment>
<accession>A0ABT4VF49</accession>
<dbReference type="SUPFAM" id="SSF161070">
    <property type="entry name" value="SNF-like"/>
    <property type="match status" value="1"/>
</dbReference>
<evidence type="ECO:0000313" key="8">
    <source>
        <dbReference type="EMBL" id="MDA3968793.1"/>
    </source>
</evidence>
<evidence type="ECO:0000256" key="2">
    <source>
        <dbReference type="ARBA" id="ARBA00022448"/>
    </source>
</evidence>
<keyword evidence="2 6" id="KW-0813">Transport</keyword>
<evidence type="ECO:0000256" key="1">
    <source>
        <dbReference type="ARBA" id="ARBA00004141"/>
    </source>
</evidence>
<dbReference type="CDD" id="cd10336">
    <property type="entry name" value="SLC6sbd_Tyt1-Like"/>
    <property type="match status" value="1"/>
</dbReference>
<feature type="transmembrane region" description="Helical" evidence="7">
    <location>
        <begin position="153"/>
        <end position="170"/>
    </location>
</feature>
<organism evidence="8 9">
    <name type="scientific">Helicobacter ibis</name>
    <dbReference type="NCBI Taxonomy" id="2962633"/>
    <lineage>
        <taxon>Bacteria</taxon>
        <taxon>Pseudomonadati</taxon>
        <taxon>Campylobacterota</taxon>
        <taxon>Epsilonproteobacteria</taxon>
        <taxon>Campylobacterales</taxon>
        <taxon>Helicobacteraceae</taxon>
        <taxon>Helicobacter</taxon>
    </lineage>
</organism>
<dbReference type="NCBIfam" id="NF037979">
    <property type="entry name" value="Na_transp"/>
    <property type="match status" value="1"/>
</dbReference>
<dbReference type="RefSeq" id="WP_271021089.1">
    <property type="nucleotide sequence ID" value="NZ_JAQHXR010000002.1"/>
</dbReference>
<evidence type="ECO:0000256" key="5">
    <source>
        <dbReference type="ARBA" id="ARBA00023136"/>
    </source>
</evidence>
<dbReference type="PANTHER" id="PTHR42948">
    <property type="entry name" value="TRANSPORTER"/>
    <property type="match status" value="1"/>
</dbReference>
<protein>
    <recommendedName>
        <fullName evidence="6">Transporter</fullName>
    </recommendedName>
</protein>
<feature type="transmembrane region" description="Helical" evidence="7">
    <location>
        <begin position="88"/>
        <end position="116"/>
    </location>
</feature>
<feature type="transmembrane region" description="Helical" evidence="7">
    <location>
        <begin position="221"/>
        <end position="245"/>
    </location>
</feature>
<evidence type="ECO:0000256" key="6">
    <source>
        <dbReference type="RuleBase" id="RU003732"/>
    </source>
</evidence>
<evidence type="ECO:0000256" key="4">
    <source>
        <dbReference type="ARBA" id="ARBA00022989"/>
    </source>
</evidence>
<dbReference type="InterPro" id="IPR037272">
    <property type="entry name" value="SNS_sf"/>
</dbReference>
<evidence type="ECO:0000313" key="9">
    <source>
        <dbReference type="Proteomes" id="UP001210261"/>
    </source>
</evidence>
<feature type="transmembrane region" description="Helical" evidence="7">
    <location>
        <begin position="308"/>
        <end position="341"/>
    </location>
</feature>
<dbReference type="PROSITE" id="PS00610">
    <property type="entry name" value="NA_NEUROTRAN_SYMP_1"/>
    <property type="match status" value="1"/>
</dbReference>
<feature type="transmembrane region" description="Helical" evidence="7">
    <location>
        <begin position="353"/>
        <end position="375"/>
    </location>
</feature>
<sequence>MQRQTWTNRFTYILTVAGATIGFGATWRFPYLVGENGGGAYVLTFILAMILVGIPIILVENVIGRMSHKNSVDAFSVNKKDISKYWKIFGYMGLIGSFGILAYYMVLGGWVISYIVNIFTSFFNSNIGLDLSKAITSEATSKFYTDNIENSPLLIGIYTFLFVVINWFILRKGIIEGIERSVKWLMPLLFVCLLLMIARNFTLDGALEGIKFYLIPDFSAITPQLFLYVLGQVFFALSLGFGVIITLSSHLSKEENLVKTATITGVVNTLIAFLAGFMIFPSLFSVGLSPDSGPSLVFKSLPIAFSHMHFGGFFAVLFFVLLLLAALTTSITIYQVIISVLEEKFKMRHKNAVNLTLIAVFIAGNIPCVLTYGPWSDIIIFGRNIFDTFDFVSGNIFFVLTALGSVIFVGWVIGEDSIDELNNYNGRSKFSLLWFGYIKYFVPFIIIVIFVSGFVLKV</sequence>
<feature type="transmembrane region" description="Helical" evidence="7">
    <location>
        <begin position="12"/>
        <end position="33"/>
    </location>
</feature>
<feature type="transmembrane region" description="Helical" evidence="7">
    <location>
        <begin position="182"/>
        <end position="201"/>
    </location>
</feature>